<gene>
    <name evidence="2" type="ORF">DKP91_13365</name>
</gene>
<dbReference type="AlphaFoldDB" id="A0AB73TMB0"/>
<dbReference type="Gene3D" id="2.30.40.10">
    <property type="entry name" value="Urease, subunit C, domain 1"/>
    <property type="match status" value="1"/>
</dbReference>
<protein>
    <submittedName>
        <fullName evidence="2">Hydrolase</fullName>
    </submittedName>
</protein>
<feature type="domain" description="Amidohydrolase 3" evidence="1">
    <location>
        <begin position="53"/>
        <end position="497"/>
    </location>
</feature>
<dbReference type="SUPFAM" id="SSF51556">
    <property type="entry name" value="Metallo-dependent hydrolases"/>
    <property type="match status" value="1"/>
</dbReference>
<sequence>MKQILRSKMIFDGEQPPFKGYIVINEGIIEKVENNWNYSDLLNENTELIAYDDQFVMPAIHDNHVFFSGYLAMNAGIDLSDTSSANEAVERIKAVMNHKKADEPIYAHGWDAALWKTDPSEELLNEINHFGPITAIDKNRSHCWMNAIAKQTYGFTEKETSAESRVLLIKEMLANKKLLAEVYAEFEALLLSKGVISMKEIVFDDAEFLSNIPQRKILSNLYVQAVQEPLQHELLYEYKEKVFPEKVRFGGVKIMVDGVVADRSGDIYGVYQSGVASPEIDYEAIKAEVAAFNEVEIPCCLTTEGDKAGYKAASILVEFGKRLPEGVFNSISDLEMVTQKTAEKMNEGQVVAEVYPQILGLNQTLEEAYMSTVIKNVSTEDFFNYCRLEESGVTVTSGTDLPLFITDIPESIIRAVFRRFPEGEEVWEKETSFTTTELLKSFTSNSFKVNGLSEYGEIKVGKSASLAVFSEDLCTDDWQKVMAAEVIATYLDGDLVYKK</sequence>
<dbReference type="InterPro" id="IPR032466">
    <property type="entry name" value="Metal_Hydrolase"/>
</dbReference>
<comment type="caution">
    <text evidence="2">The sequence shown here is derived from an EMBL/GenBank/DDBJ whole genome shotgun (WGS) entry which is preliminary data.</text>
</comment>
<dbReference type="InterPro" id="IPR013108">
    <property type="entry name" value="Amidohydro_3"/>
</dbReference>
<dbReference type="InterPro" id="IPR011059">
    <property type="entry name" value="Metal-dep_hydrolase_composite"/>
</dbReference>
<dbReference type="GO" id="GO:0016810">
    <property type="term" value="F:hydrolase activity, acting on carbon-nitrogen (but not peptide) bonds"/>
    <property type="evidence" value="ECO:0007669"/>
    <property type="project" value="InterPro"/>
</dbReference>
<dbReference type="SUPFAM" id="SSF51338">
    <property type="entry name" value="Composite domain of metallo-dependent hydrolases"/>
    <property type="match status" value="1"/>
</dbReference>
<proteinExistence type="predicted"/>
<dbReference type="Proteomes" id="UP000249070">
    <property type="component" value="Unassembled WGS sequence"/>
</dbReference>
<keyword evidence="2" id="KW-0378">Hydrolase</keyword>
<evidence type="ECO:0000313" key="3">
    <source>
        <dbReference type="Proteomes" id="UP000249070"/>
    </source>
</evidence>
<evidence type="ECO:0000313" key="2">
    <source>
        <dbReference type="EMBL" id="PZM53913.1"/>
    </source>
</evidence>
<name>A0AB73TMB0_ENTFC</name>
<accession>A0AB73TMB0</accession>
<reference evidence="2 3" key="1">
    <citation type="submission" date="2018-05" db="EMBL/GenBank/DDBJ databases">
        <title>Vancomycin-resistant Enterococcus faecium strain from Chelyabinsk, Russia.</title>
        <authorList>
            <person name="Gostev V."/>
            <person name="Goncharov A."/>
            <person name="Kolodzhieva V."/>
            <person name="Suvorov A."/>
            <person name="Sidorenko S."/>
            <person name="Zueva L."/>
        </authorList>
    </citation>
    <scope>NUCLEOTIDE SEQUENCE [LARGE SCALE GENOMIC DNA]</scope>
    <source>
        <strain evidence="2 3">20</strain>
    </source>
</reference>
<dbReference type="PANTHER" id="PTHR22642">
    <property type="entry name" value="IMIDAZOLONEPROPIONASE"/>
    <property type="match status" value="1"/>
</dbReference>
<dbReference type="EMBL" id="QHGU01000101">
    <property type="protein sequence ID" value="PZM53913.1"/>
    <property type="molecule type" value="Genomic_DNA"/>
</dbReference>
<dbReference type="PANTHER" id="PTHR22642:SF2">
    <property type="entry name" value="PROTEIN LONG AFTER FAR-RED 3"/>
    <property type="match status" value="1"/>
</dbReference>
<evidence type="ECO:0000259" key="1">
    <source>
        <dbReference type="Pfam" id="PF07969"/>
    </source>
</evidence>
<dbReference type="RefSeq" id="WP_070828472.1">
    <property type="nucleotide sequence ID" value="NZ_CABGSJ010000081.1"/>
</dbReference>
<dbReference type="Gene3D" id="3.20.20.140">
    <property type="entry name" value="Metal-dependent hydrolases"/>
    <property type="match status" value="1"/>
</dbReference>
<dbReference type="Gene3D" id="3.10.310.70">
    <property type="match status" value="1"/>
</dbReference>
<organism evidence="2 3">
    <name type="scientific">Enterococcus faecium</name>
    <name type="common">Streptococcus faecium</name>
    <dbReference type="NCBI Taxonomy" id="1352"/>
    <lineage>
        <taxon>Bacteria</taxon>
        <taxon>Bacillati</taxon>
        <taxon>Bacillota</taxon>
        <taxon>Bacilli</taxon>
        <taxon>Lactobacillales</taxon>
        <taxon>Enterococcaceae</taxon>
        <taxon>Enterococcus</taxon>
    </lineage>
</organism>
<dbReference type="Pfam" id="PF07969">
    <property type="entry name" value="Amidohydro_3"/>
    <property type="match status" value="1"/>
</dbReference>